<evidence type="ECO:0000313" key="2">
    <source>
        <dbReference type="Proteomes" id="UP001177021"/>
    </source>
</evidence>
<evidence type="ECO:0000313" key="1">
    <source>
        <dbReference type="EMBL" id="CAJ2637543.1"/>
    </source>
</evidence>
<organism evidence="1 2">
    <name type="scientific">Trifolium pratense</name>
    <name type="common">Red clover</name>
    <dbReference type="NCBI Taxonomy" id="57577"/>
    <lineage>
        <taxon>Eukaryota</taxon>
        <taxon>Viridiplantae</taxon>
        <taxon>Streptophyta</taxon>
        <taxon>Embryophyta</taxon>
        <taxon>Tracheophyta</taxon>
        <taxon>Spermatophyta</taxon>
        <taxon>Magnoliopsida</taxon>
        <taxon>eudicotyledons</taxon>
        <taxon>Gunneridae</taxon>
        <taxon>Pentapetalae</taxon>
        <taxon>rosids</taxon>
        <taxon>fabids</taxon>
        <taxon>Fabales</taxon>
        <taxon>Fabaceae</taxon>
        <taxon>Papilionoideae</taxon>
        <taxon>50 kb inversion clade</taxon>
        <taxon>NPAAA clade</taxon>
        <taxon>Hologalegina</taxon>
        <taxon>IRL clade</taxon>
        <taxon>Trifolieae</taxon>
        <taxon>Trifolium</taxon>
    </lineage>
</organism>
<protein>
    <submittedName>
        <fullName evidence="1">Uncharacterized protein</fullName>
    </submittedName>
</protein>
<name>A0ACB0J0E3_TRIPR</name>
<proteinExistence type="predicted"/>
<reference evidence="1" key="1">
    <citation type="submission" date="2023-10" db="EMBL/GenBank/DDBJ databases">
        <authorList>
            <person name="Rodriguez Cubillos JULIANA M."/>
            <person name="De Vega J."/>
        </authorList>
    </citation>
    <scope>NUCLEOTIDE SEQUENCE</scope>
</reference>
<sequence>MHHLRIPCFETILEHRIEWNLCQSRSVKSFLPLSFDPRSIKLFGVSGRNIPPIVIKRAGIAANPRDNLHPQGLIFCISIARLTAEAFRADPMRKLIPPPMILARRPYFLVIGDAIRDATKPAMYREEVNAARP</sequence>
<dbReference type="Proteomes" id="UP001177021">
    <property type="component" value="Unassembled WGS sequence"/>
</dbReference>
<accession>A0ACB0J0E3</accession>
<keyword evidence="2" id="KW-1185">Reference proteome</keyword>
<comment type="caution">
    <text evidence="1">The sequence shown here is derived from an EMBL/GenBank/DDBJ whole genome shotgun (WGS) entry which is preliminary data.</text>
</comment>
<gene>
    <name evidence="1" type="ORF">MILVUS5_LOCUS7887</name>
</gene>
<dbReference type="EMBL" id="CASHSV030000013">
    <property type="protein sequence ID" value="CAJ2637543.1"/>
    <property type="molecule type" value="Genomic_DNA"/>
</dbReference>